<evidence type="ECO:0000313" key="10">
    <source>
        <dbReference type="EMBL" id="TDG12904.1"/>
    </source>
</evidence>
<feature type="domain" description="Glutamine amidotransferase type-2" evidence="9">
    <location>
        <begin position="2"/>
        <end position="212"/>
    </location>
</feature>
<keyword evidence="6" id="KW-0315">Glutamine amidotransferase</keyword>
<dbReference type="PANTHER" id="PTHR43284">
    <property type="entry name" value="ASPARAGINE SYNTHETASE (GLUTAMINE-HYDROLYZING)"/>
    <property type="match status" value="1"/>
</dbReference>
<organism evidence="10 11">
    <name type="scientific">Seongchinamella unica</name>
    <dbReference type="NCBI Taxonomy" id="2547392"/>
    <lineage>
        <taxon>Bacteria</taxon>
        <taxon>Pseudomonadati</taxon>
        <taxon>Pseudomonadota</taxon>
        <taxon>Gammaproteobacteria</taxon>
        <taxon>Cellvibrionales</taxon>
        <taxon>Halieaceae</taxon>
        <taxon>Seongchinamella</taxon>
    </lineage>
</organism>
<dbReference type="GO" id="GO:0005524">
    <property type="term" value="F:ATP binding"/>
    <property type="evidence" value="ECO:0007669"/>
    <property type="project" value="UniProtKB-KW"/>
</dbReference>
<proteinExistence type="inferred from homology"/>
<accession>A0A4R5LQN4</accession>
<comment type="catalytic activity">
    <reaction evidence="7">
        <text>L-aspartate + L-glutamine + ATP + H2O = L-asparagine + L-glutamate + AMP + diphosphate + H(+)</text>
        <dbReference type="Rhea" id="RHEA:12228"/>
        <dbReference type="ChEBI" id="CHEBI:15377"/>
        <dbReference type="ChEBI" id="CHEBI:15378"/>
        <dbReference type="ChEBI" id="CHEBI:29985"/>
        <dbReference type="ChEBI" id="CHEBI:29991"/>
        <dbReference type="ChEBI" id="CHEBI:30616"/>
        <dbReference type="ChEBI" id="CHEBI:33019"/>
        <dbReference type="ChEBI" id="CHEBI:58048"/>
        <dbReference type="ChEBI" id="CHEBI:58359"/>
        <dbReference type="ChEBI" id="CHEBI:456215"/>
        <dbReference type="EC" id="6.3.5.4"/>
    </reaction>
</comment>
<dbReference type="PANTHER" id="PTHR43284:SF1">
    <property type="entry name" value="ASPARAGINE SYNTHETASE"/>
    <property type="match status" value="1"/>
</dbReference>
<dbReference type="Pfam" id="PF13537">
    <property type="entry name" value="GATase_7"/>
    <property type="match status" value="1"/>
</dbReference>
<dbReference type="InterPro" id="IPR006426">
    <property type="entry name" value="Asn_synth_AEB"/>
</dbReference>
<comment type="similarity">
    <text evidence="2">Belongs to the asparagine synthetase family.</text>
</comment>
<feature type="binding site" evidence="8">
    <location>
        <position position="97"/>
    </location>
    <ligand>
        <name>L-glutamine</name>
        <dbReference type="ChEBI" id="CHEBI:58359"/>
    </ligand>
</feature>
<dbReference type="CDD" id="cd00712">
    <property type="entry name" value="AsnB"/>
    <property type="match status" value="1"/>
</dbReference>
<dbReference type="OrthoDB" id="9763290at2"/>
<dbReference type="Pfam" id="PF00733">
    <property type="entry name" value="Asn_synthase"/>
    <property type="match status" value="1"/>
</dbReference>
<evidence type="ECO:0000256" key="4">
    <source>
        <dbReference type="ARBA" id="ARBA00022741"/>
    </source>
</evidence>
<evidence type="ECO:0000256" key="2">
    <source>
        <dbReference type="ARBA" id="ARBA00005752"/>
    </source>
</evidence>
<dbReference type="InterPro" id="IPR017932">
    <property type="entry name" value="GATase_2_dom"/>
</dbReference>
<reference evidence="10 11" key="1">
    <citation type="submission" date="2019-03" db="EMBL/GenBank/DDBJ databases">
        <title>Seongchinamella monodicae gen. nov., sp. nov., a novel member of the Gammaproteobacteria isolated from a tidal mudflat of beach.</title>
        <authorList>
            <person name="Yang H.G."/>
            <person name="Kang J.W."/>
            <person name="Lee S.D."/>
        </authorList>
    </citation>
    <scope>NUCLEOTIDE SEQUENCE [LARGE SCALE GENOMIC DNA]</scope>
    <source>
        <strain evidence="10 11">GH4-78</strain>
    </source>
</reference>
<comment type="pathway">
    <text evidence="1">Amino-acid biosynthesis; L-asparagine biosynthesis; L-asparagine from L-aspartate (L-Gln route): step 1/1.</text>
</comment>
<dbReference type="Gene3D" id="3.40.50.620">
    <property type="entry name" value="HUPs"/>
    <property type="match status" value="2"/>
</dbReference>
<evidence type="ECO:0000259" key="9">
    <source>
        <dbReference type="PROSITE" id="PS51278"/>
    </source>
</evidence>
<name>A0A4R5LQN4_9GAMM</name>
<sequence>MSAIFGLMTAQSADSAARFERLSGACRQWGPDATSARQLPGLCLGQHLLNTSPTRPQDGVLHDEPAGLAVVADARLDNRRELLASLRLDQQVAAYSDSRLILEAYKTWGEDCVSRLIGDFAFAIWDEKRRRLFCARDHLGVRPLNYYLGPGGLAFCTDARAIRQAFQDRIGLNEARIADFLVVELEGLDKQSTFYASVYRLPPAHVLTYGEQGLHIRQYWQPELPTEPETEWCTNDAVEAFDSLYRQAVADRLEPGSGCAAMLSGGLDSSTIVAHARRLRGPDRLPVISALGSSERAVRERQHIDQVVAQGGLDWHGVQAEDPGNLEQKLNALLTNPFEPFDPMLMVAAVYLRAEQGQYRVVLDGIDGDGAASVPPNYPAYLMRAGRWREALRLCGLQAENTYGGQVGTLSLSWQSTRFALVPDPLRRLRRKFSVGRAERLALASSLVNREFARDIGLGQRLRQLRDYKQPAAGPQPIAQLSIDYLRHPYSVVGLERYHRLAASVGVEPRHPLMDKRLVEFMLGLPWQLKVQEGWNKYLMRLAAERELPPAICWRRGANDHVGWDFERAWLLRERKHIQETIAGSRALLAGRLDDDKLNALLSGLNSLPEERRAFDVVCTRAKAAFVLASWLQHNKSG</sequence>
<dbReference type="GO" id="GO:0005829">
    <property type="term" value="C:cytosol"/>
    <property type="evidence" value="ECO:0007669"/>
    <property type="project" value="TreeGrafter"/>
</dbReference>
<dbReference type="EC" id="6.3.5.4" evidence="3"/>
<dbReference type="CDD" id="cd01991">
    <property type="entry name" value="Asn_synthase_B_C"/>
    <property type="match status" value="1"/>
</dbReference>
<dbReference type="PIRSF" id="PIRSF001589">
    <property type="entry name" value="Asn_synthetase_glu-h"/>
    <property type="match status" value="1"/>
</dbReference>
<dbReference type="InterPro" id="IPR001962">
    <property type="entry name" value="Asn_synthase"/>
</dbReference>
<evidence type="ECO:0000256" key="3">
    <source>
        <dbReference type="ARBA" id="ARBA00012737"/>
    </source>
</evidence>
<evidence type="ECO:0000256" key="6">
    <source>
        <dbReference type="ARBA" id="ARBA00022962"/>
    </source>
</evidence>
<keyword evidence="4 8" id="KW-0547">Nucleotide-binding</keyword>
<dbReference type="InterPro" id="IPR029055">
    <property type="entry name" value="Ntn_hydrolases_N"/>
</dbReference>
<dbReference type="PROSITE" id="PS51278">
    <property type="entry name" value="GATASE_TYPE_2"/>
    <property type="match status" value="1"/>
</dbReference>
<dbReference type="EMBL" id="SMSE01000003">
    <property type="protein sequence ID" value="TDG12904.1"/>
    <property type="molecule type" value="Genomic_DNA"/>
</dbReference>
<dbReference type="Proteomes" id="UP000295554">
    <property type="component" value="Unassembled WGS sequence"/>
</dbReference>
<dbReference type="AlphaFoldDB" id="A0A4R5LQN4"/>
<evidence type="ECO:0000313" key="11">
    <source>
        <dbReference type="Proteomes" id="UP000295554"/>
    </source>
</evidence>
<evidence type="ECO:0000256" key="5">
    <source>
        <dbReference type="ARBA" id="ARBA00022840"/>
    </source>
</evidence>
<dbReference type="RefSeq" id="WP_133214135.1">
    <property type="nucleotide sequence ID" value="NZ_SMSE01000003.1"/>
</dbReference>
<gene>
    <name evidence="10" type="ORF">E2F43_15220</name>
</gene>
<dbReference type="InterPro" id="IPR033738">
    <property type="entry name" value="AsnB_N"/>
</dbReference>
<dbReference type="SUPFAM" id="SSF56235">
    <property type="entry name" value="N-terminal nucleophile aminohydrolases (Ntn hydrolases)"/>
    <property type="match status" value="1"/>
</dbReference>
<dbReference type="InterPro" id="IPR051786">
    <property type="entry name" value="ASN_synthetase/amidase"/>
</dbReference>
<evidence type="ECO:0000256" key="7">
    <source>
        <dbReference type="ARBA" id="ARBA00048741"/>
    </source>
</evidence>
<dbReference type="InterPro" id="IPR014729">
    <property type="entry name" value="Rossmann-like_a/b/a_fold"/>
</dbReference>
<dbReference type="GO" id="GO:0004066">
    <property type="term" value="F:asparagine synthase (glutamine-hydrolyzing) activity"/>
    <property type="evidence" value="ECO:0007669"/>
    <property type="project" value="UniProtKB-EC"/>
</dbReference>
<evidence type="ECO:0000256" key="8">
    <source>
        <dbReference type="PIRSR" id="PIRSR001589-2"/>
    </source>
</evidence>
<dbReference type="SUPFAM" id="SSF52402">
    <property type="entry name" value="Adenine nucleotide alpha hydrolases-like"/>
    <property type="match status" value="1"/>
</dbReference>
<evidence type="ECO:0000256" key="1">
    <source>
        <dbReference type="ARBA" id="ARBA00005187"/>
    </source>
</evidence>
<protein>
    <recommendedName>
        <fullName evidence="3">asparagine synthase (glutamine-hydrolyzing)</fullName>
        <ecNumber evidence="3">6.3.5.4</ecNumber>
    </recommendedName>
</protein>
<comment type="caution">
    <text evidence="10">The sequence shown here is derived from an EMBL/GenBank/DDBJ whole genome shotgun (WGS) entry which is preliminary data.</text>
</comment>
<dbReference type="GO" id="GO:0006529">
    <property type="term" value="P:asparagine biosynthetic process"/>
    <property type="evidence" value="ECO:0007669"/>
    <property type="project" value="InterPro"/>
</dbReference>
<dbReference type="Gene3D" id="3.60.20.10">
    <property type="entry name" value="Glutamine Phosphoribosylpyrophosphate, subunit 1, domain 1"/>
    <property type="match status" value="1"/>
</dbReference>
<keyword evidence="5 8" id="KW-0067">ATP-binding</keyword>
<keyword evidence="11" id="KW-1185">Reference proteome</keyword>